<dbReference type="Pfam" id="PF25579">
    <property type="entry name" value="TPR_TRIP12_N"/>
    <property type="match status" value="1"/>
</dbReference>
<sequence length="1478" mass="167585">MSESNSHNFDEHESHSENSDYMMDTQVEDDYDEDSNVQGEYSYYPNEEEDEHMLSSIGSFEAEDEEDDNSYHREDDPELLYGYHRTQNSGDEDRNSEDEGLDHSHDNSEFGSNPFHLPDILETFAQRLEQRRQTGRGQVQHPAGRTLPEILSMIGGRMERSVESSARNERISKLIENTGNASDDPYIAMESLKELSENILMMNQMVVDRIIPMETLIGNIAAILSDKFLREELELQMQACRCMYNLFEVSPESISIAVDEHVIPILQEKLVEISYIDLAEQVLETVEYISRVHGGDVLKTGQLSIYVQFFDFLTIHAQRKAISIVSNACSSIRIDDFKTVVEVLPTLKPIFVNATDQPIMTGLVNALYGICGALHRVENFESLFSLDLIERIVQLISIQDTPLENKLKCLDILTVLAISSNILSRELREKTDIVDMTTRSFQHYSKNSNAGLHETLIYVPNSLLISISRFIVVLFPPEEERVLSADKNTGNSDRNVSSSQEKINALVQCLIPILVEIYTNAADFDVRRYVLIALLRVVSCINNSTAKAIDDQLIKLIGSILAQKGSTFNATSTHATEAGTLLVGGLSLLELICKKFSELFLPSIKREGIFDLVKDLSVDFNNINLKESEDENNSLSDQEGDLHSSIEECDEADDDYDYEFTDMEIPDSVKPKKITIHIFRTLSLVYIKNKGVDLVNRVLSQMNVEQEATEELHQIESVVSILENPSTPDETVEDWKKIWSILKKCIFHEDFDVSGFEFTSTGLASSMAKRIATSTASYFIFAKSFLEVFEGNVNRFLDILQSALTRLENFSIVDCGLQDGGGVASLAKEIRIKLVYDGDASKDDIGTDLSSTVVSVHCIASFTSLNEFLKHRMVRMRFLNSLIPNLTSITDANSEQEENCLDDMCKKNFDFFYDDEKVDMESTVFGVIFNTFVRQGRDLKTLWTDTQTINFRKSLDGNIEHKPAEEKEVKKLRDFYKRREFVEVDTGSSADILTLLDFLHGSGIKSDCFINSKLSAKLARQLDEPLIVASGALPDWSLFLTRKFPFLFPFDTRMLFLQSTSFGYGRLIQLWKNKSKGSKDSRNDEALQQLGRITRRKLRISRKTIFATGLKILSKYGGSPDVLEIEYQEEAGTGLGPTLEFYSVVSKYFARKSLNMWRCNSYSYRSEMDVDTTEYYITTLLFPEPLDPSSNNEKIVELFEYLGTFIARSLLDNRILDFRFSKVFFELLHRMSTPNITTVPSDIESCLLMIELVDPLLAKSLKYIVANKDNNTTLEELSLTFTVPGNDDIELIPGGCNKSLNSSNVEEYIYGVIDQILGKGIEKQLLAFFEGFSKVFSYEKMLILFPEELVDIFGRVEEDWSMETLYTNVNAEHGYTMDSSIIHDFISIISTFNNHERRLFLQFLTGSPKLPIGGFKSLNPKFTVVLKHAEDGLTADEYLPSVMTCANYLKLPKYTNRDIMGSRLRQAIEEGAGAFLLS</sequence>
<organism evidence="9 10">
    <name type="scientific">Saccharomyces mikatae IFO 1815</name>
    <dbReference type="NCBI Taxonomy" id="226126"/>
    <lineage>
        <taxon>Eukaryota</taxon>
        <taxon>Fungi</taxon>
        <taxon>Dikarya</taxon>
        <taxon>Ascomycota</taxon>
        <taxon>Saccharomycotina</taxon>
        <taxon>Saccharomycetes</taxon>
        <taxon>Saccharomycetales</taxon>
        <taxon>Saccharomycetaceae</taxon>
        <taxon>Saccharomyces</taxon>
    </lineage>
</organism>
<protein>
    <recommendedName>
        <fullName evidence="3">HECT-type E3 ubiquitin transferase</fullName>
        <ecNumber evidence="3">2.3.2.26</ecNumber>
    </recommendedName>
</protein>
<evidence type="ECO:0000256" key="6">
    <source>
        <dbReference type="PROSITE-ProRule" id="PRU00104"/>
    </source>
</evidence>
<dbReference type="InterPro" id="IPR000569">
    <property type="entry name" value="HECT_dom"/>
</dbReference>
<dbReference type="InterPro" id="IPR011989">
    <property type="entry name" value="ARM-like"/>
</dbReference>
<dbReference type="InterPro" id="IPR035983">
    <property type="entry name" value="Hect_E3_ubiquitin_ligase"/>
</dbReference>
<feature type="compositionally biased region" description="Basic and acidic residues" evidence="7">
    <location>
        <begin position="8"/>
        <end position="18"/>
    </location>
</feature>
<dbReference type="InterPro" id="IPR057948">
    <property type="entry name" value="TPR_TRIP12_N"/>
</dbReference>
<dbReference type="FunFam" id="3.90.1750.10:FF:000045">
    <property type="entry name" value="Ubiquitin ligase e3"/>
    <property type="match status" value="1"/>
</dbReference>
<dbReference type="SMART" id="SM00119">
    <property type="entry name" value="HECTc"/>
    <property type="match status" value="1"/>
</dbReference>
<name>A0AA35IS28_SACMI</name>
<dbReference type="RefSeq" id="XP_056077869.1">
    <property type="nucleotide sequence ID" value="XM_056223896.1"/>
</dbReference>
<gene>
    <name evidence="9" type="primary">SMKI11G1990</name>
    <name evidence="9" type="ORF">SMKI_11G1990</name>
</gene>
<reference evidence="9" key="1">
    <citation type="submission" date="2022-10" db="EMBL/GenBank/DDBJ databases">
        <authorList>
            <person name="Byrne P K."/>
        </authorList>
    </citation>
    <scope>NUCLEOTIDE SEQUENCE</scope>
    <source>
        <strain evidence="9">IFO1815</strain>
    </source>
</reference>
<evidence type="ECO:0000256" key="4">
    <source>
        <dbReference type="ARBA" id="ARBA00022679"/>
    </source>
</evidence>
<evidence type="ECO:0000256" key="2">
    <source>
        <dbReference type="ARBA" id="ARBA00006331"/>
    </source>
</evidence>
<keyword evidence="4" id="KW-0808">Transferase</keyword>
<dbReference type="GO" id="GO:0061630">
    <property type="term" value="F:ubiquitin protein ligase activity"/>
    <property type="evidence" value="ECO:0007669"/>
    <property type="project" value="UniProtKB-EC"/>
</dbReference>
<proteinExistence type="inferred from homology"/>
<dbReference type="Proteomes" id="UP001161438">
    <property type="component" value="Chromosome 11"/>
</dbReference>
<dbReference type="PANTHER" id="PTHR45670:SF1">
    <property type="entry name" value="E3 UBIQUITIN-PROTEIN LIGASE HECTD1"/>
    <property type="match status" value="1"/>
</dbReference>
<keyword evidence="10" id="KW-1185">Reference proteome</keyword>
<dbReference type="InterPro" id="IPR045322">
    <property type="entry name" value="HECTD1/TRIP12-like"/>
</dbReference>
<dbReference type="SUPFAM" id="SSF48371">
    <property type="entry name" value="ARM repeat"/>
    <property type="match status" value="1"/>
</dbReference>
<dbReference type="GO" id="GO:0000209">
    <property type="term" value="P:protein polyubiquitination"/>
    <property type="evidence" value="ECO:0007669"/>
    <property type="project" value="TreeGrafter"/>
</dbReference>
<feature type="region of interest" description="Disordered" evidence="7">
    <location>
        <begin position="1"/>
        <end position="116"/>
    </location>
</feature>
<evidence type="ECO:0000313" key="9">
    <source>
        <dbReference type="EMBL" id="CAI4034749.1"/>
    </source>
</evidence>
<evidence type="ECO:0000256" key="3">
    <source>
        <dbReference type="ARBA" id="ARBA00012485"/>
    </source>
</evidence>
<dbReference type="EMBL" id="OX365767">
    <property type="protein sequence ID" value="CAI4034749.1"/>
    <property type="molecule type" value="Genomic_DNA"/>
</dbReference>
<evidence type="ECO:0000256" key="7">
    <source>
        <dbReference type="SAM" id="MobiDB-lite"/>
    </source>
</evidence>
<dbReference type="GeneID" id="80919582"/>
<dbReference type="CDD" id="cd00078">
    <property type="entry name" value="HECTc"/>
    <property type="match status" value="1"/>
</dbReference>
<accession>A0AA35IS28</accession>
<dbReference type="EC" id="2.3.2.26" evidence="3"/>
<evidence type="ECO:0000313" key="10">
    <source>
        <dbReference type="Proteomes" id="UP001161438"/>
    </source>
</evidence>
<dbReference type="PANTHER" id="PTHR45670">
    <property type="entry name" value="E3 UBIQUITIN-PROTEIN LIGASE TRIP12"/>
    <property type="match status" value="1"/>
</dbReference>
<dbReference type="Gene3D" id="1.25.10.10">
    <property type="entry name" value="Leucine-rich Repeat Variant"/>
    <property type="match status" value="1"/>
</dbReference>
<feature type="active site" description="Glycyl thioester intermediate" evidence="6">
    <location>
        <position position="1445"/>
    </location>
</feature>
<dbReference type="GO" id="GO:0043161">
    <property type="term" value="P:proteasome-mediated ubiquitin-dependent protein catabolic process"/>
    <property type="evidence" value="ECO:0007669"/>
    <property type="project" value="TreeGrafter"/>
</dbReference>
<dbReference type="Gene3D" id="3.90.1750.10">
    <property type="entry name" value="Hect, E3 ligase catalytic domains"/>
    <property type="match status" value="1"/>
</dbReference>
<dbReference type="InterPro" id="IPR016024">
    <property type="entry name" value="ARM-type_fold"/>
</dbReference>
<evidence type="ECO:0000259" key="8">
    <source>
        <dbReference type="PROSITE" id="PS50237"/>
    </source>
</evidence>
<dbReference type="Pfam" id="PF00632">
    <property type="entry name" value="HECT"/>
    <property type="match status" value="1"/>
</dbReference>
<comment type="catalytic activity">
    <reaction evidence="1">
        <text>S-ubiquitinyl-[E2 ubiquitin-conjugating enzyme]-L-cysteine + [acceptor protein]-L-lysine = [E2 ubiquitin-conjugating enzyme]-L-cysteine + N(6)-ubiquitinyl-[acceptor protein]-L-lysine.</text>
        <dbReference type="EC" id="2.3.2.26"/>
    </reaction>
</comment>
<dbReference type="Gene3D" id="3.30.2160.10">
    <property type="entry name" value="Hect, E3 ligase catalytic domain"/>
    <property type="match status" value="1"/>
</dbReference>
<keyword evidence="5 6" id="KW-0833">Ubl conjugation pathway</keyword>
<evidence type="ECO:0000256" key="1">
    <source>
        <dbReference type="ARBA" id="ARBA00000885"/>
    </source>
</evidence>
<evidence type="ECO:0000256" key="5">
    <source>
        <dbReference type="ARBA" id="ARBA00022786"/>
    </source>
</evidence>
<dbReference type="GO" id="GO:0016607">
    <property type="term" value="C:nuclear speck"/>
    <property type="evidence" value="ECO:0007669"/>
    <property type="project" value="TreeGrafter"/>
</dbReference>
<feature type="domain" description="HECT" evidence="8">
    <location>
        <begin position="1123"/>
        <end position="1478"/>
    </location>
</feature>
<dbReference type="PROSITE" id="PS50237">
    <property type="entry name" value="HECT"/>
    <property type="match status" value="1"/>
</dbReference>
<feature type="compositionally biased region" description="Acidic residues" evidence="7">
    <location>
        <begin position="26"/>
        <end position="35"/>
    </location>
</feature>
<dbReference type="Gene3D" id="3.30.2410.10">
    <property type="entry name" value="Hect, E3 ligase catalytic domain"/>
    <property type="match status" value="1"/>
</dbReference>
<comment type="similarity">
    <text evidence="2">Belongs to the UPL family. K-HECT subfamily.</text>
</comment>
<dbReference type="SUPFAM" id="SSF56204">
    <property type="entry name" value="Hect, E3 ligase catalytic domain"/>
    <property type="match status" value="1"/>
</dbReference>